<evidence type="ECO:0000313" key="4">
    <source>
        <dbReference type="Proteomes" id="UP000095255"/>
    </source>
</evidence>
<evidence type="ECO:0000256" key="1">
    <source>
        <dbReference type="SAM" id="Coils"/>
    </source>
</evidence>
<dbReference type="STRING" id="1390249.BHU72_06420"/>
<keyword evidence="2" id="KW-0812">Transmembrane</keyword>
<keyword evidence="2" id="KW-1133">Transmembrane helix</keyword>
<name>A0A1E5L538_9FIRM</name>
<dbReference type="EMBL" id="MJAT01000033">
    <property type="protein sequence ID" value="OEH85257.1"/>
    <property type="molecule type" value="Genomic_DNA"/>
</dbReference>
<accession>A0A1E5L538</accession>
<protein>
    <submittedName>
        <fullName evidence="3">Uncharacterized protein</fullName>
    </submittedName>
</protein>
<gene>
    <name evidence="3" type="ORF">BHU72_06420</name>
</gene>
<comment type="caution">
    <text evidence="3">The sequence shown here is derived from an EMBL/GenBank/DDBJ whole genome shotgun (WGS) entry which is preliminary data.</text>
</comment>
<feature type="transmembrane region" description="Helical" evidence="2">
    <location>
        <begin position="6"/>
        <end position="25"/>
    </location>
</feature>
<proteinExistence type="predicted"/>
<feature type="coiled-coil region" evidence="1">
    <location>
        <begin position="48"/>
        <end position="75"/>
    </location>
</feature>
<sequence length="76" mass="8521">MGLRSDFWYGFLIGTVTGAVGYRLYEQNRGQLHSLIQPGYGQAMCVPASTHEASMEELVAQKERLEDMIAEKKIAQ</sequence>
<dbReference type="Proteomes" id="UP000095255">
    <property type="component" value="Unassembled WGS sequence"/>
</dbReference>
<dbReference type="AlphaFoldDB" id="A0A1E5L538"/>
<dbReference type="OrthoDB" id="2887044at2"/>
<keyword evidence="2" id="KW-0472">Membrane</keyword>
<evidence type="ECO:0000256" key="2">
    <source>
        <dbReference type="SAM" id="Phobius"/>
    </source>
</evidence>
<keyword evidence="4" id="KW-1185">Reference proteome</keyword>
<keyword evidence="1" id="KW-0175">Coiled coil</keyword>
<organism evidence="3 4">
    <name type="scientific">Desulfuribacillus stibiiarsenatis</name>
    <dbReference type="NCBI Taxonomy" id="1390249"/>
    <lineage>
        <taxon>Bacteria</taxon>
        <taxon>Bacillati</taxon>
        <taxon>Bacillota</taxon>
        <taxon>Desulfuribacillia</taxon>
        <taxon>Desulfuribacillales</taxon>
        <taxon>Desulfuribacillaceae</taxon>
        <taxon>Desulfuribacillus</taxon>
    </lineage>
</organism>
<reference evidence="3 4" key="1">
    <citation type="submission" date="2016-09" db="EMBL/GenBank/DDBJ databases">
        <title>Desulfuribacillus arsenicus sp. nov., an obligately anaerobic, dissimilatory arsenic- and antimonate-reducing bacterium isolated from anoxic sediments.</title>
        <authorList>
            <person name="Abin C.A."/>
            <person name="Hollibaugh J.T."/>
        </authorList>
    </citation>
    <scope>NUCLEOTIDE SEQUENCE [LARGE SCALE GENOMIC DNA]</scope>
    <source>
        <strain evidence="3 4">MLFW-2</strain>
    </source>
</reference>
<evidence type="ECO:0000313" key="3">
    <source>
        <dbReference type="EMBL" id="OEH85257.1"/>
    </source>
</evidence>